<proteinExistence type="predicted"/>
<dbReference type="VEuPathDB" id="FungiDB:Malapachy_2201"/>
<gene>
    <name evidence="2" type="ORF">Malapachy_2201</name>
</gene>
<feature type="region of interest" description="Disordered" evidence="1">
    <location>
        <begin position="261"/>
        <end position="292"/>
    </location>
</feature>
<dbReference type="RefSeq" id="XP_017993400.1">
    <property type="nucleotide sequence ID" value="XM_018136693.1"/>
</dbReference>
<organism evidence="2 3">
    <name type="scientific">Malassezia pachydermatis</name>
    <dbReference type="NCBI Taxonomy" id="77020"/>
    <lineage>
        <taxon>Eukaryota</taxon>
        <taxon>Fungi</taxon>
        <taxon>Dikarya</taxon>
        <taxon>Basidiomycota</taxon>
        <taxon>Ustilaginomycotina</taxon>
        <taxon>Malasseziomycetes</taxon>
        <taxon>Malasseziales</taxon>
        <taxon>Malasseziaceae</taxon>
        <taxon>Malassezia</taxon>
    </lineage>
</organism>
<dbReference type="GeneID" id="28728568"/>
<protein>
    <submittedName>
        <fullName evidence="2">Uncharacterized protein</fullName>
    </submittedName>
</protein>
<dbReference type="AlphaFoldDB" id="A0A0M8MPK6"/>
<name>A0A0M8MPK6_9BASI</name>
<sequence length="292" mass="33149">MVRSPPGNRTVECQVRLYTLGSRARPHAMRRIRVRYGCAYQERDTCTRIRGADLQRSGWPPIVTHFFREHGATWNILDVVWHAPTHDALQLDLVVQRATQALTCPRCIDVRMIWHGPDPELGSLLRAVSIGLPWQHTHTQVLYRAFTYIASTYAHQLHSTYTQYMEQVRPAYRSLATSLQHMAERSGHPIAIPLRDAQGHFLPQPTRSLDQMAERMTELLHRVDRAVYPPSSFSLPTVPRLPTFLPPTHSDDIIVWPSDTASVLSSPPSRGVDSEDSWHTPTTSPTQSSRGV</sequence>
<evidence type="ECO:0000313" key="2">
    <source>
        <dbReference type="EMBL" id="KOS15768.1"/>
    </source>
</evidence>
<reference evidence="2 3" key="1">
    <citation type="submission" date="2015-07" db="EMBL/GenBank/DDBJ databases">
        <title>Draft Genome Sequence of Malassezia furfur CBS1878 and Malassezia pachydermatis CBS1879.</title>
        <authorList>
            <person name="Triana S."/>
            <person name="Ohm R."/>
            <person name="Gonzalez A."/>
            <person name="DeCock H."/>
            <person name="Restrepo S."/>
            <person name="Celis A."/>
        </authorList>
    </citation>
    <scope>NUCLEOTIDE SEQUENCE [LARGE SCALE GENOMIC DNA]</scope>
    <source>
        <strain evidence="2 3">CBS 1879</strain>
    </source>
</reference>
<dbReference type="Proteomes" id="UP000037751">
    <property type="component" value="Unassembled WGS sequence"/>
</dbReference>
<evidence type="ECO:0000256" key="1">
    <source>
        <dbReference type="SAM" id="MobiDB-lite"/>
    </source>
</evidence>
<comment type="caution">
    <text evidence="2">The sequence shown here is derived from an EMBL/GenBank/DDBJ whole genome shotgun (WGS) entry which is preliminary data.</text>
</comment>
<accession>A0A0M8MPK6</accession>
<feature type="compositionally biased region" description="Polar residues" evidence="1">
    <location>
        <begin position="279"/>
        <end position="292"/>
    </location>
</feature>
<dbReference type="EMBL" id="LGAV01000002">
    <property type="protein sequence ID" value="KOS15768.1"/>
    <property type="molecule type" value="Genomic_DNA"/>
</dbReference>
<evidence type="ECO:0000313" key="3">
    <source>
        <dbReference type="Proteomes" id="UP000037751"/>
    </source>
</evidence>
<keyword evidence="3" id="KW-1185">Reference proteome</keyword>